<gene>
    <name evidence="2" type="ORF">CC78DRAFT_530414</name>
</gene>
<reference evidence="3" key="1">
    <citation type="journal article" date="2020" name="Stud. Mycol.">
        <title>101 Dothideomycetes genomes: A test case for predicting lifestyles and emergence of pathogens.</title>
        <authorList>
            <person name="Haridas S."/>
            <person name="Albert R."/>
            <person name="Binder M."/>
            <person name="Bloem J."/>
            <person name="LaButti K."/>
            <person name="Salamov A."/>
            <person name="Andreopoulos B."/>
            <person name="Baker S."/>
            <person name="Barry K."/>
            <person name="Bills G."/>
            <person name="Bluhm B."/>
            <person name="Cannon C."/>
            <person name="Castanera R."/>
            <person name="Culley D."/>
            <person name="Daum C."/>
            <person name="Ezra D."/>
            <person name="Gonzalez J."/>
            <person name="Henrissat B."/>
            <person name="Kuo A."/>
            <person name="Liang C."/>
            <person name="Lipzen A."/>
            <person name="Lutzoni F."/>
            <person name="Magnuson J."/>
            <person name="Mondo S."/>
            <person name="Nolan M."/>
            <person name="Ohm R."/>
            <person name="Pangilinan J."/>
            <person name="Park H.-J."/>
            <person name="Ramirez L."/>
            <person name="Alfaro M."/>
            <person name="Sun H."/>
            <person name="Tritt A."/>
            <person name="Yoshinaga Y."/>
            <person name="Zwiers L.-H."/>
            <person name="Turgeon B."/>
            <person name="Goodwin S."/>
            <person name="Spatafora J."/>
            <person name="Crous P."/>
            <person name="Grigoriev I."/>
        </authorList>
    </citation>
    <scope>NUCLEOTIDE SEQUENCE [LARGE SCALE GENOMIC DNA]</scope>
    <source>
        <strain evidence="3">CBS 304.66</strain>
    </source>
</reference>
<feature type="compositionally biased region" description="Basic and acidic residues" evidence="1">
    <location>
        <begin position="161"/>
        <end position="172"/>
    </location>
</feature>
<feature type="region of interest" description="Disordered" evidence="1">
    <location>
        <begin position="149"/>
        <end position="175"/>
    </location>
</feature>
<evidence type="ECO:0000256" key="1">
    <source>
        <dbReference type="SAM" id="MobiDB-lite"/>
    </source>
</evidence>
<protein>
    <submittedName>
        <fullName evidence="2">Uncharacterized protein</fullName>
    </submittedName>
</protein>
<keyword evidence="3" id="KW-1185">Reference proteome</keyword>
<comment type="caution">
    <text evidence="2">The sequence shown here is derived from an EMBL/GenBank/DDBJ whole genome shotgun (WGS) entry which is preliminary data.</text>
</comment>
<name>A0A9P4N6W6_9PLEO</name>
<organism evidence="2 3">
    <name type="scientific">Lojkania enalia</name>
    <dbReference type="NCBI Taxonomy" id="147567"/>
    <lineage>
        <taxon>Eukaryota</taxon>
        <taxon>Fungi</taxon>
        <taxon>Dikarya</taxon>
        <taxon>Ascomycota</taxon>
        <taxon>Pezizomycotina</taxon>
        <taxon>Dothideomycetes</taxon>
        <taxon>Pleosporomycetidae</taxon>
        <taxon>Pleosporales</taxon>
        <taxon>Pleosporales incertae sedis</taxon>
        <taxon>Lojkania</taxon>
    </lineage>
</organism>
<proteinExistence type="predicted"/>
<evidence type="ECO:0000313" key="2">
    <source>
        <dbReference type="EMBL" id="KAF2268018.1"/>
    </source>
</evidence>
<dbReference type="Proteomes" id="UP000800093">
    <property type="component" value="Unassembled WGS sequence"/>
</dbReference>
<dbReference type="EMBL" id="ML986588">
    <property type="protein sequence ID" value="KAF2268018.1"/>
    <property type="molecule type" value="Genomic_DNA"/>
</dbReference>
<dbReference type="OrthoDB" id="3687864at2759"/>
<sequence length="242" mass="27497">MCLYIFAYSRSCEEHLYQHKEWLGLAHCGLDISNPNHRFSCECIEDSGFECEICLIKQGETIDPDDVHYYPPANLKVTKIMDNGTEKIVHRPPYRRGCTSLSGTGSQDSFGSMAAHTFGLGLSEKIDDCDSSLVHPHFTYKPTNNLAANEQFSKSETPMEQQDRIAENKKDPTPFLEPLVSPGTIKHRALLQYQLRQLPQHLARQKIYLQAPYAYVDSHWGSTAFCTPTFMTSTNPPHIHLY</sequence>
<accession>A0A9P4N6W6</accession>
<evidence type="ECO:0000313" key="3">
    <source>
        <dbReference type="Proteomes" id="UP000800093"/>
    </source>
</evidence>
<dbReference type="AlphaFoldDB" id="A0A9P4N6W6"/>
<feature type="compositionally biased region" description="Polar residues" evidence="1">
    <location>
        <begin position="149"/>
        <end position="160"/>
    </location>
</feature>